<keyword evidence="5 8" id="KW-0812">Transmembrane</keyword>
<dbReference type="PROSITE" id="PS50928">
    <property type="entry name" value="ABC_TM1"/>
    <property type="match status" value="1"/>
</dbReference>
<evidence type="ECO:0000256" key="2">
    <source>
        <dbReference type="ARBA" id="ARBA00022448"/>
    </source>
</evidence>
<dbReference type="RefSeq" id="WP_066667636.1">
    <property type="nucleotide sequence ID" value="NZ_CP016171.1"/>
</dbReference>
<evidence type="ECO:0000256" key="8">
    <source>
        <dbReference type="RuleBase" id="RU363032"/>
    </source>
</evidence>
<dbReference type="EMBL" id="CP016171">
    <property type="protein sequence ID" value="ANN70042.1"/>
    <property type="molecule type" value="Genomic_DNA"/>
</dbReference>
<comment type="subcellular location">
    <subcellularLocation>
        <location evidence="1">Cell inner membrane</location>
        <topology evidence="1">Multi-pass membrane protein</topology>
    </subcellularLocation>
    <subcellularLocation>
        <location evidence="8">Cell membrane</location>
        <topology evidence="8">Multi-pass membrane protein</topology>
    </subcellularLocation>
</comment>
<evidence type="ECO:0000256" key="4">
    <source>
        <dbReference type="ARBA" id="ARBA00022519"/>
    </source>
</evidence>
<evidence type="ECO:0000313" key="11">
    <source>
        <dbReference type="Proteomes" id="UP000092213"/>
    </source>
</evidence>
<name>A0A193FQL4_9BORD</name>
<dbReference type="PANTHER" id="PTHR43357:SF4">
    <property type="entry name" value="INNER MEMBRANE ABC TRANSPORTER PERMEASE PROTEIN YDCV"/>
    <property type="match status" value="1"/>
</dbReference>
<evidence type="ECO:0000256" key="3">
    <source>
        <dbReference type="ARBA" id="ARBA00022475"/>
    </source>
</evidence>
<dbReference type="GO" id="GO:0055085">
    <property type="term" value="P:transmembrane transport"/>
    <property type="evidence" value="ECO:0007669"/>
    <property type="project" value="InterPro"/>
</dbReference>
<evidence type="ECO:0000256" key="6">
    <source>
        <dbReference type="ARBA" id="ARBA00022989"/>
    </source>
</evidence>
<sequence>MRPSTLESRLGLLATLAVAAFLIGPVIMSVLAGLTRNAFVGLSSGLTLRWVAQVWDLYADTVWRSLAVAVATLCACLLAGVPAAWALTVHRGRLAGAFEALLTLPVAVPGLATALALIVSWGTFGALRGSVAFIVIGHVLFTLPFMVRAAQASMALAGLAALDQAAATLGASRAQRFFHIVVPNAMPGILTGSLTVLTLSVGEFNLTWLLHTPLTKTLPVGLADSYASMRLEIGSAYTLVFLLMIMPLLLGLQWLAGRATVPGAAAASSPRAMSRLPTKETP</sequence>
<keyword evidence="6 8" id="KW-1133">Transmembrane helix</keyword>
<feature type="transmembrane region" description="Helical" evidence="8">
    <location>
        <begin position="127"/>
        <end position="147"/>
    </location>
</feature>
<dbReference type="CDD" id="cd06261">
    <property type="entry name" value="TM_PBP2"/>
    <property type="match status" value="1"/>
</dbReference>
<keyword evidence="7 8" id="KW-0472">Membrane</keyword>
<dbReference type="SUPFAM" id="SSF161098">
    <property type="entry name" value="MetI-like"/>
    <property type="match status" value="1"/>
</dbReference>
<dbReference type="STRING" id="463025.BAU08_00590"/>
<dbReference type="Proteomes" id="UP000092213">
    <property type="component" value="Chromosome"/>
</dbReference>
<dbReference type="InterPro" id="IPR035906">
    <property type="entry name" value="MetI-like_sf"/>
</dbReference>
<protein>
    <submittedName>
        <fullName evidence="10">ABC transporter permease</fullName>
    </submittedName>
</protein>
<keyword evidence="4" id="KW-0997">Cell inner membrane</keyword>
<keyword evidence="3" id="KW-1003">Cell membrane</keyword>
<dbReference type="GO" id="GO:0005886">
    <property type="term" value="C:plasma membrane"/>
    <property type="evidence" value="ECO:0007669"/>
    <property type="project" value="UniProtKB-SubCell"/>
</dbReference>
<evidence type="ECO:0000256" key="1">
    <source>
        <dbReference type="ARBA" id="ARBA00004429"/>
    </source>
</evidence>
<feature type="transmembrane region" description="Helical" evidence="8">
    <location>
        <begin position="100"/>
        <end position="121"/>
    </location>
</feature>
<feature type="transmembrane region" description="Helical" evidence="8">
    <location>
        <begin position="66"/>
        <end position="88"/>
    </location>
</feature>
<reference evidence="10 11" key="1">
    <citation type="submission" date="2016-06" db="EMBL/GenBank/DDBJ databases">
        <title>Complete genome sequences of Bordetella bronchialis and Bordetella flabilis.</title>
        <authorList>
            <person name="LiPuma J.J."/>
            <person name="Spilker T."/>
        </authorList>
    </citation>
    <scope>NUCLEOTIDE SEQUENCE [LARGE SCALE GENOMIC DNA]</scope>
    <source>
        <strain evidence="10 11">AU17976</strain>
    </source>
</reference>
<evidence type="ECO:0000259" key="9">
    <source>
        <dbReference type="PROSITE" id="PS50928"/>
    </source>
</evidence>
<proteinExistence type="inferred from homology"/>
<gene>
    <name evidence="10" type="ORF">BAU08_00590</name>
</gene>
<dbReference type="Gene3D" id="1.10.3720.10">
    <property type="entry name" value="MetI-like"/>
    <property type="match status" value="1"/>
</dbReference>
<feature type="transmembrane region" description="Helical" evidence="8">
    <location>
        <begin position="12"/>
        <end position="34"/>
    </location>
</feature>
<evidence type="ECO:0000256" key="7">
    <source>
        <dbReference type="ARBA" id="ARBA00023136"/>
    </source>
</evidence>
<dbReference type="PANTHER" id="PTHR43357">
    <property type="entry name" value="INNER MEMBRANE ABC TRANSPORTER PERMEASE PROTEIN YDCV"/>
    <property type="match status" value="1"/>
</dbReference>
<comment type="similarity">
    <text evidence="8">Belongs to the binding-protein-dependent transport system permease family.</text>
</comment>
<evidence type="ECO:0000313" key="10">
    <source>
        <dbReference type="EMBL" id="ANN70042.1"/>
    </source>
</evidence>
<organism evidence="10 11">
    <name type="scientific">Bordetella bronchialis</name>
    <dbReference type="NCBI Taxonomy" id="463025"/>
    <lineage>
        <taxon>Bacteria</taxon>
        <taxon>Pseudomonadati</taxon>
        <taxon>Pseudomonadota</taxon>
        <taxon>Betaproteobacteria</taxon>
        <taxon>Burkholderiales</taxon>
        <taxon>Alcaligenaceae</taxon>
        <taxon>Bordetella</taxon>
    </lineage>
</organism>
<accession>A0A193FQL4</accession>
<keyword evidence="2 8" id="KW-0813">Transport</keyword>
<dbReference type="Pfam" id="PF00528">
    <property type="entry name" value="BPD_transp_1"/>
    <property type="match status" value="1"/>
</dbReference>
<evidence type="ECO:0000256" key="5">
    <source>
        <dbReference type="ARBA" id="ARBA00022692"/>
    </source>
</evidence>
<dbReference type="InterPro" id="IPR000515">
    <property type="entry name" value="MetI-like"/>
</dbReference>
<feature type="transmembrane region" description="Helical" evidence="8">
    <location>
        <begin position="236"/>
        <end position="256"/>
    </location>
</feature>
<feature type="domain" description="ABC transmembrane type-1" evidence="9">
    <location>
        <begin position="62"/>
        <end position="254"/>
    </location>
</feature>
<dbReference type="AlphaFoldDB" id="A0A193FQL4"/>